<dbReference type="EMBL" id="HG994585">
    <property type="protein sequence ID" value="CAF2984508.1"/>
    <property type="molecule type" value="Genomic_DNA"/>
</dbReference>
<dbReference type="OrthoDB" id="5957327at2759"/>
<evidence type="ECO:0000313" key="1">
    <source>
        <dbReference type="EMBL" id="CAF2984508.1"/>
    </source>
</evidence>
<name>A0A7R8D3G2_LEPSM</name>
<evidence type="ECO:0000313" key="2">
    <source>
        <dbReference type="Proteomes" id="UP000675881"/>
    </source>
</evidence>
<dbReference type="Proteomes" id="UP000675881">
    <property type="component" value="Chromosome 6"/>
</dbReference>
<accession>A0A7R8D3G2</accession>
<protein>
    <submittedName>
        <fullName evidence="1">RAD51L2</fullName>
    </submittedName>
</protein>
<sequence>MSLSQPLRSFPSLKDFYELLESYGCYTLEDALDRISIFKNKTELSKILNAISNAPKPWKKSITNNYTSPNTLKRKSVVLLTNQMTTQIIMRGSYSVDTAALGENWSHSCAAKVHLDFSSKTTKKSVPFKCATSNGGNHSYARICPCEKDIHHTTTSRPFTVYAFAIGSCAPSSCSRTASTQSSPKKSCLINT</sequence>
<organism evidence="1 2">
    <name type="scientific">Lepeophtheirus salmonis</name>
    <name type="common">Salmon louse</name>
    <name type="synonym">Caligus salmonis</name>
    <dbReference type="NCBI Taxonomy" id="72036"/>
    <lineage>
        <taxon>Eukaryota</taxon>
        <taxon>Metazoa</taxon>
        <taxon>Ecdysozoa</taxon>
        <taxon>Arthropoda</taxon>
        <taxon>Crustacea</taxon>
        <taxon>Multicrustacea</taxon>
        <taxon>Hexanauplia</taxon>
        <taxon>Copepoda</taxon>
        <taxon>Siphonostomatoida</taxon>
        <taxon>Caligidae</taxon>
        <taxon>Lepeophtheirus</taxon>
    </lineage>
</organism>
<keyword evidence="2" id="KW-1185">Reference proteome</keyword>
<gene>
    <name evidence="1" type="ORF">LSAA_11759</name>
</gene>
<proteinExistence type="predicted"/>
<dbReference type="AlphaFoldDB" id="A0A7R8D3G2"/>
<reference evidence="1" key="1">
    <citation type="submission" date="2021-02" db="EMBL/GenBank/DDBJ databases">
        <authorList>
            <person name="Bekaert M."/>
        </authorList>
    </citation>
    <scope>NUCLEOTIDE SEQUENCE</scope>
    <source>
        <strain evidence="1">IoA-00</strain>
    </source>
</reference>